<reference evidence="2" key="2">
    <citation type="journal article" date="2024" name="Plant">
        <title>Genomic evolution and insights into agronomic trait innovations of Sesamum species.</title>
        <authorList>
            <person name="Miao H."/>
            <person name="Wang L."/>
            <person name="Qu L."/>
            <person name="Liu H."/>
            <person name="Sun Y."/>
            <person name="Le M."/>
            <person name="Wang Q."/>
            <person name="Wei S."/>
            <person name="Zheng Y."/>
            <person name="Lin W."/>
            <person name="Duan Y."/>
            <person name="Cao H."/>
            <person name="Xiong S."/>
            <person name="Wang X."/>
            <person name="Wei L."/>
            <person name="Li C."/>
            <person name="Ma Q."/>
            <person name="Ju M."/>
            <person name="Zhao R."/>
            <person name="Li G."/>
            <person name="Mu C."/>
            <person name="Tian Q."/>
            <person name="Mei H."/>
            <person name="Zhang T."/>
            <person name="Gao T."/>
            <person name="Zhang H."/>
        </authorList>
    </citation>
    <scope>NUCLEOTIDE SEQUENCE</scope>
    <source>
        <strain evidence="2">KEN1</strain>
    </source>
</reference>
<comment type="caution">
    <text evidence="2">The sequence shown here is derived from an EMBL/GenBank/DDBJ whole genome shotgun (WGS) entry which is preliminary data.</text>
</comment>
<evidence type="ECO:0000256" key="1">
    <source>
        <dbReference type="SAM" id="MobiDB-lite"/>
    </source>
</evidence>
<dbReference type="AlphaFoldDB" id="A0AAW2XXC2"/>
<protein>
    <submittedName>
        <fullName evidence="2">Uncharacterized protein</fullName>
    </submittedName>
</protein>
<organism evidence="2">
    <name type="scientific">Sesamum latifolium</name>
    <dbReference type="NCBI Taxonomy" id="2727402"/>
    <lineage>
        <taxon>Eukaryota</taxon>
        <taxon>Viridiplantae</taxon>
        <taxon>Streptophyta</taxon>
        <taxon>Embryophyta</taxon>
        <taxon>Tracheophyta</taxon>
        <taxon>Spermatophyta</taxon>
        <taxon>Magnoliopsida</taxon>
        <taxon>eudicotyledons</taxon>
        <taxon>Gunneridae</taxon>
        <taxon>Pentapetalae</taxon>
        <taxon>asterids</taxon>
        <taxon>lamiids</taxon>
        <taxon>Lamiales</taxon>
        <taxon>Pedaliaceae</taxon>
        <taxon>Sesamum</taxon>
    </lineage>
</organism>
<name>A0AAW2XXC2_9LAMI</name>
<evidence type="ECO:0000313" key="2">
    <source>
        <dbReference type="EMBL" id="KAL0458664.1"/>
    </source>
</evidence>
<reference evidence="2" key="1">
    <citation type="submission" date="2020-06" db="EMBL/GenBank/DDBJ databases">
        <authorList>
            <person name="Li T."/>
            <person name="Hu X."/>
            <person name="Zhang T."/>
            <person name="Song X."/>
            <person name="Zhang H."/>
            <person name="Dai N."/>
            <person name="Sheng W."/>
            <person name="Hou X."/>
            <person name="Wei L."/>
        </authorList>
    </citation>
    <scope>NUCLEOTIDE SEQUENCE</scope>
    <source>
        <strain evidence="2">KEN1</strain>
        <tissue evidence="2">Leaf</tissue>
    </source>
</reference>
<feature type="region of interest" description="Disordered" evidence="1">
    <location>
        <begin position="60"/>
        <end position="104"/>
    </location>
</feature>
<feature type="compositionally biased region" description="Basic and acidic residues" evidence="1">
    <location>
        <begin position="73"/>
        <end position="88"/>
    </location>
</feature>
<dbReference type="EMBL" id="JACGWN010000002">
    <property type="protein sequence ID" value="KAL0458664.1"/>
    <property type="molecule type" value="Genomic_DNA"/>
</dbReference>
<accession>A0AAW2XXC2</accession>
<gene>
    <name evidence="2" type="ORF">Slati_0493600</name>
</gene>
<proteinExistence type="predicted"/>
<sequence length="104" mass="11382">MKQIIIHGLKPEFRSFIAAVPGWATQPLLVEFENLLAGQEALAKQMGGVSLKNDEEALYANKGRKNSKAGGFKRSDNKTRGHQSERSTRTAGGSKNHGNAKKFE</sequence>